<dbReference type="STRING" id="479893.CPX_001786"/>
<dbReference type="AlphaFoldDB" id="A0A0M1MZL9"/>
<evidence type="ECO:0000313" key="1">
    <source>
        <dbReference type="EMBL" id="KOR75250.1"/>
    </source>
</evidence>
<proteinExistence type="predicted"/>
<evidence type="ECO:0000313" key="2">
    <source>
        <dbReference type="Proteomes" id="UP000037386"/>
    </source>
</evidence>
<gene>
    <name evidence="1" type="ORF">CPX_001786</name>
</gene>
<sequence>MHNNEASTSNNLSSFTDIRNNIENKIDKNLSRSKYLSNKILQYDRFHLNTMNFKTAIKKFRYRIKRTL</sequence>
<dbReference type="Proteomes" id="UP000037386">
    <property type="component" value="Unassembled WGS sequence"/>
</dbReference>
<protein>
    <submittedName>
        <fullName evidence="1">Uncharacterized protein</fullName>
    </submittedName>
</protein>
<reference evidence="2" key="1">
    <citation type="submission" date="2015-05" db="EMBL/GenBank/DDBJ databases">
        <title>Draft genome sequence of 'Candidatus Phytoplasma Pruni' strain CX, a plant pathogenic bacterium.</title>
        <authorList>
            <person name="Lee I.-M."/>
            <person name="Bottner-Parker K.D."/>
            <person name="Shao J."/>
            <person name="Gundersen-Rindal D.E."/>
            <person name="Zhao Y."/>
            <person name="Davis R.E."/>
        </authorList>
    </citation>
    <scope>NUCLEOTIDE SEQUENCE [LARGE SCALE GENOMIC DNA]</scope>
    <source>
        <strain evidence="2">CX</strain>
    </source>
</reference>
<dbReference type="RefSeq" id="WP_053521611.1">
    <property type="nucleotide sequence ID" value="NZ_LHCF01000028.1"/>
</dbReference>
<name>A0A0M1MZL9_9MOLU</name>
<dbReference type="PATRIC" id="fig|479893.3.peg.609"/>
<organism evidence="1 2">
    <name type="scientific">Candidatus Phytoplasma pruni</name>
    <dbReference type="NCBI Taxonomy" id="479893"/>
    <lineage>
        <taxon>Bacteria</taxon>
        <taxon>Bacillati</taxon>
        <taxon>Mycoplasmatota</taxon>
        <taxon>Mollicutes</taxon>
        <taxon>Acholeplasmatales</taxon>
        <taxon>Acholeplasmataceae</taxon>
        <taxon>Candidatus Phytoplasma</taxon>
        <taxon>16SrIII (X-disease group)</taxon>
    </lineage>
</organism>
<accession>A0A0M1MZL9</accession>
<comment type="caution">
    <text evidence="1">The sequence shown here is derived from an EMBL/GenBank/DDBJ whole genome shotgun (WGS) entry which is preliminary data.</text>
</comment>
<dbReference type="EMBL" id="LHCF01000028">
    <property type="protein sequence ID" value="KOR75250.1"/>
    <property type="molecule type" value="Genomic_DNA"/>
</dbReference>